<proteinExistence type="predicted"/>
<protein>
    <submittedName>
        <fullName evidence="1">Uncharacterized protein</fullName>
    </submittedName>
</protein>
<dbReference type="AlphaFoldDB" id="A0A6C0I6G9"/>
<name>A0A6C0I6G9_9ZZZZ</name>
<organism evidence="1">
    <name type="scientific">viral metagenome</name>
    <dbReference type="NCBI Taxonomy" id="1070528"/>
    <lineage>
        <taxon>unclassified sequences</taxon>
        <taxon>metagenomes</taxon>
        <taxon>organismal metagenomes</taxon>
    </lineage>
</organism>
<evidence type="ECO:0000313" key="1">
    <source>
        <dbReference type="EMBL" id="QHT88591.1"/>
    </source>
</evidence>
<dbReference type="EMBL" id="MN740119">
    <property type="protein sequence ID" value="QHT88591.1"/>
    <property type="molecule type" value="Genomic_DNA"/>
</dbReference>
<reference evidence="1" key="1">
    <citation type="journal article" date="2020" name="Nature">
        <title>Giant virus diversity and host interactions through global metagenomics.</title>
        <authorList>
            <person name="Schulz F."/>
            <person name="Roux S."/>
            <person name="Paez-Espino D."/>
            <person name="Jungbluth S."/>
            <person name="Walsh D.A."/>
            <person name="Denef V.J."/>
            <person name="McMahon K.D."/>
            <person name="Konstantinidis K.T."/>
            <person name="Eloe-Fadrosh E.A."/>
            <person name="Kyrpides N.C."/>
            <person name="Woyke T."/>
        </authorList>
    </citation>
    <scope>NUCLEOTIDE SEQUENCE</scope>
    <source>
        <strain evidence="1">GVMAG-M-3300023184-51</strain>
    </source>
</reference>
<accession>A0A6C0I6G9</accession>
<sequence>MLVGGRDKRINHLETEIKKRKEFLLLKQKELEQNVNNNKYLEGVTKNYKNYYDTVVKEKQQQYDAMMLLKEYLDDTIVKDKMTDNQIRDAKRQQREIVFEMEKITHELKKII</sequence>